<dbReference type="STRING" id="1371.GCA_900166605_01104"/>
<keyword evidence="9" id="KW-1185">Reference proteome</keyword>
<dbReference type="EMBL" id="BJUN01000014">
    <property type="protein sequence ID" value="GEK59475.1"/>
    <property type="molecule type" value="Genomic_DNA"/>
</dbReference>
<evidence type="ECO:0000256" key="5">
    <source>
        <dbReference type="ARBA" id="ARBA00022989"/>
    </source>
</evidence>
<organism evidence="8 9">
    <name type="scientific">Marinococcus halophilus</name>
    <dbReference type="NCBI Taxonomy" id="1371"/>
    <lineage>
        <taxon>Bacteria</taxon>
        <taxon>Bacillati</taxon>
        <taxon>Bacillota</taxon>
        <taxon>Bacilli</taxon>
        <taxon>Bacillales</taxon>
        <taxon>Bacillaceae</taxon>
        <taxon>Marinococcus</taxon>
    </lineage>
</organism>
<dbReference type="OrthoDB" id="9811391at2"/>
<comment type="subcellular location">
    <subcellularLocation>
        <location evidence="1">Cell membrane</location>
        <topology evidence="1">Multi-pass membrane protein</topology>
    </subcellularLocation>
</comment>
<dbReference type="GO" id="GO:0005886">
    <property type="term" value="C:plasma membrane"/>
    <property type="evidence" value="ECO:0007669"/>
    <property type="project" value="UniProtKB-SubCell"/>
</dbReference>
<comment type="caution">
    <text evidence="8">The sequence shown here is derived from an EMBL/GenBank/DDBJ whole genome shotgun (WGS) entry which is preliminary data.</text>
</comment>
<evidence type="ECO:0000256" key="1">
    <source>
        <dbReference type="ARBA" id="ARBA00004651"/>
    </source>
</evidence>
<evidence type="ECO:0000313" key="9">
    <source>
        <dbReference type="Proteomes" id="UP000321051"/>
    </source>
</evidence>
<protein>
    <submittedName>
        <fullName evidence="8">Membrane protein</fullName>
    </submittedName>
</protein>
<keyword evidence="6 7" id="KW-0472">Membrane</keyword>
<dbReference type="InterPro" id="IPR018383">
    <property type="entry name" value="UPF0324_pro"/>
</dbReference>
<dbReference type="RefSeq" id="WP_094908656.1">
    <property type="nucleotide sequence ID" value="NZ_BJUN01000014.1"/>
</dbReference>
<gene>
    <name evidence="8" type="ORF">MHA01_23800</name>
</gene>
<feature type="transmembrane region" description="Helical" evidence="7">
    <location>
        <begin position="265"/>
        <end position="286"/>
    </location>
</feature>
<feature type="transmembrane region" description="Helical" evidence="7">
    <location>
        <begin position="21"/>
        <end position="39"/>
    </location>
</feature>
<keyword evidence="4 7" id="KW-0812">Transmembrane</keyword>
<feature type="transmembrane region" description="Helical" evidence="7">
    <location>
        <begin position="323"/>
        <end position="344"/>
    </location>
</feature>
<feature type="transmembrane region" description="Helical" evidence="7">
    <location>
        <begin position="137"/>
        <end position="158"/>
    </location>
</feature>
<dbReference type="PANTHER" id="PTHR30106">
    <property type="entry name" value="INNER MEMBRANE PROTEIN YEIH-RELATED"/>
    <property type="match status" value="1"/>
</dbReference>
<feature type="transmembrane region" description="Helical" evidence="7">
    <location>
        <begin position="45"/>
        <end position="61"/>
    </location>
</feature>
<evidence type="ECO:0000256" key="7">
    <source>
        <dbReference type="SAM" id="Phobius"/>
    </source>
</evidence>
<dbReference type="Proteomes" id="UP000321051">
    <property type="component" value="Unassembled WGS sequence"/>
</dbReference>
<evidence type="ECO:0000313" key="8">
    <source>
        <dbReference type="EMBL" id="GEK59475.1"/>
    </source>
</evidence>
<evidence type="ECO:0000256" key="6">
    <source>
        <dbReference type="ARBA" id="ARBA00023136"/>
    </source>
</evidence>
<evidence type="ECO:0000256" key="2">
    <source>
        <dbReference type="ARBA" id="ARBA00007977"/>
    </source>
</evidence>
<feature type="transmembrane region" description="Helical" evidence="7">
    <location>
        <begin position="82"/>
        <end position="100"/>
    </location>
</feature>
<dbReference type="PANTHER" id="PTHR30106:SF2">
    <property type="entry name" value="UPF0324 INNER MEMBRANE PROTEIN YEIH"/>
    <property type="match status" value="1"/>
</dbReference>
<dbReference type="Pfam" id="PF03601">
    <property type="entry name" value="Cons_hypoth698"/>
    <property type="match status" value="1"/>
</dbReference>
<feature type="transmembrane region" description="Helical" evidence="7">
    <location>
        <begin position="298"/>
        <end position="316"/>
    </location>
</feature>
<comment type="similarity">
    <text evidence="2">Belongs to the UPF0324 family.</text>
</comment>
<keyword evidence="3" id="KW-1003">Cell membrane</keyword>
<feature type="transmembrane region" description="Helical" evidence="7">
    <location>
        <begin position="196"/>
        <end position="215"/>
    </location>
</feature>
<proteinExistence type="inferred from homology"/>
<keyword evidence="5 7" id="KW-1133">Transmembrane helix</keyword>
<evidence type="ECO:0000256" key="3">
    <source>
        <dbReference type="ARBA" id="ARBA00022475"/>
    </source>
</evidence>
<feature type="transmembrane region" description="Helical" evidence="7">
    <location>
        <begin position="221"/>
        <end position="245"/>
    </location>
</feature>
<feature type="transmembrane region" description="Helical" evidence="7">
    <location>
        <begin position="164"/>
        <end position="184"/>
    </location>
</feature>
<reference evidence="8 9" key="1">
    <citation type="submission" date="2019-07" db="EMBL/GenBank/DDBJ databases">
        <title>Whole genome shotgun sequence of Marinococcus halophilus NBRC 102359.</title>
        <authorList>
            <person name="Hosoyama A."/>
            <person name="Uohara A."/>
            <person name="Ohji S."/>
            <person name="Ichikawa N."/>
        </authorList>
    </citation>
    <scope>NUCLEOTIDE SEQUENCE [LARGE SCALE GENOMIC DNA]</scope>
    <source>
        <strain evidence="8 9">NBRC 102359</strain>
    </source>
</reference>
<name>A0A510Y7Y0_MARHA</name>
<accession>A0A510Y7Y0</accession>
<evidence type="ECO:0000256" key="4">
    <source>
        <dbReference type="ARBA" id="ARBA00022692"/>
    </source>
</evidence>
<feature type="transmembrane region" description="Helical" evidence="7">
    <location>
        <begin position="106"/>
        <end position="125"/>
    </location>
</feature>
<sequence length="345" mass="37691">MNSETTTHRYSSNTGMKYRNKWLLGILFTFVIAFLGFLLALIPGFSYIGQLACAIILAVSYRQVFGYPEKLRDGITFSTQKLLRLAIILYGLQLNIAVVLTDGASLLIRDAVIITFAILFTLWLAKILKADYSISMLLGVGTGICGAAAIAAVAPILKAKNEDTAISVGIIALMGTVFSIIYILLRPIIPLESMEYGIWSGMSLHELAHVAIAAEPAGQDALAIALLAKLGRVFLLIPVCFILIFCMKKISREKNAPQVKIPFPYFLLGFIGMSLINTFVLNEVIAFPKEIMVGVENATTWLLTAAMVGLGLNVIFKDLRNKAFKPLIAMCITTVFVSIISFLLL</sequence>
<dbReference type="AlphaFoldDB" id="A0A510Y7Y0"/>